<dbReference type="Pfam" id="PF12704">
    <property type="entry name" value="MacB_PCD"/>
    <property type="match status" value="2"/>
</dbReference>
<comment type="subcellular location">
    <subcellularLocation>
        <location evidence="1">Cell membrane</location>
        <topology evidence="1">Multi-pass membrane protein</topology>
    </subcellularLocation>
</comment>
<feature type="transmembrane region" description="Helical" evidence="6">
    <location>
        <begin position="21"/>
        <end position="41"/>
    </location>
</feature>
<name>A0ABV5GL96_9FLAO</name>
<feature type="transmembrane region" description="Helical" evidence="6">
    <location>
        <begin position="287"/>
        <end position="309"/>
    </location>
</feature>
<feature type="transmembrane region" description="Helical" evidence="6">
    <location>
        <begin position="381"/>
        <end position="404"/>
    </location>
</feature>
<accession>A0ABV5GL96</accession>
<feature type="transmembrane region" description="Helical" evidence="6">
    <location>
        <begin position="684"/>
        <end position="708"/>
    </location>
</feature>
<dbReference type="PANTHER" id="PTHR30572:SF18">
    <property type="entry name" value="ABC-TYPE MACROLIDE FAMILY EXPORT SYSTEM PERMEASE COMPONENT 2"/>
    <property type="match status" value="1"/>
</dbReference>
<gene>
    <name evidence="9" type="ORF">ACFFVF_06570</name>
</gene>
<feature type="transmembrane region" description="Helical" evidence="6">
    <location>
        <begin position="736"/>
        <end position="753"/>
    </location>
</feature>
<evidence type="ECO:0000313" key="10">
    <source>
        <dbReference type="Proteomes" id="UP001589607"/>
    </source>
</evidence>
<dbReference type="RefSeq" id="WP_236458336.1">
    <property type="nucleotide sequence ID" value="NZ_CBCSGE010000009.1"/>
</dbReference>
<evidence type="ECO:0000259" key="7">
    <source>
        <dbReference type="Pfam" id="PF02687"/>
    </source>
</evidence>
<feature type="domain" description="ABC3 transporter permease C-terminal" evidence="7">
    <location>
        <begin position="689"/>
        <end position="791"/>
    </location>
</feature>
<feature type="transmembrane region" description="Helical" evidence="6">
    <location>
        <begin position="773"/>
        <end position="794"/>
    </location>
</feature>
<protein>
    <submittedName>
        <fullName evidence="9">ABC transporter permease</fullName>
    </submittedName>
</protein>
<dbReference type="Pfam" id="PF02687">
    <property type="entry name" value="FtsX"/>
    <property type="match status" value="2"/>
</dbReference>
<keyword evidence="5 6" id="KW-0472">Membrane</keyword>
<feature type="domain" description="MacB-like periplasmic core" evidence="8">
    <location>
        <begin position="436"/>
        <end position="649"/>
    </location>
</feature>
<keyword evidence="2" id="KW-1003">Cell membrane</keyword>
<keyword evidence="3 6" id="KW-0812">Transmembrane</keyword>
<evidence type="ECO:0000256" key="6">
    <source>
        <dbReference type="SAM" id="Phobius"/>
    </source>
</evidence>
<reference evidence="9 10" key="1">
    <citation type="submission" date="2024-09" db="EMBL/GenBank/DDBJ databases">
        <authorList>
            <person name="Sun Q."/>
            <person name="Mori K."/>
        </authorList>
    </citation>
    <scope>NUCLEOTIDE SEQUENCE [LARGE SCALE GENOMIC DNA]</scope>
    <source>
        <strain evidence="9 10">CECT 7955</strain>
    </source>
</reference>
<evidence type="ECO:0000256" key="3">
    <source>
        <dbReference type="ARBA" id="ARBA00022692"/>
    </source>
</evidence>
<evidence type="ECO:0000256" key="5">
    <source>
        <dbReference type="ARBA" id="ARBA00023136"/>
    </source>
</evidence>
<sequence>MLKNWLHIFLFHVKNNKLFTILNILGLSIGIAGLIFAILYWNDEKSYDDWNPNKDTIFLLVNQVDENIFWTSGSAAVGSNLIKKTDEVISYCYLDGDYVNDIIRFKSKKVQSDKVLFTQKNFFEFFPFEFVSGNKNTALPDENSICLSVELAMQLFGNESALNKEVTFRDKKMRVRGVYKINNNASYQPSCVVNFMDTRIKEHIDQWGNYQFVLLMKVKNANSKNQILKKIKELYHDNMTVRFAKQRGISTDEFIEKYGATKVSLEPLSEVRLHTKTNGLAEGKGNYQFLIIMMGLSILILCLSIFNYINMATATAMKRAKEVGVRKVLGASKKNIVIQFIFETIIIVSFSMLLSLVIVELTLPFYNSFLDKNINIQFQQIFIQLVIVFIGILFTAGVSPSLYVANFEVLKVLKGNFNRSKAGVWLRNGMLILQFAIATFFIVGSYIVYQQIDYMNTKDLGFKGDQILNISYRNIGGDGITNKIRFDKYITIKNELLKIKGVKKVAGGAFKFGSGAPTTIDYTYKDISISGNNIPVDFGMLEMMQIKMVQGRYFDPKYAQDTINSMLINETALKMLNEPNPIGKKVDWDGKETIIVGVVKDFNLGNPSEEIPPMSFFHFKTIPWFIATLNNIYVDVEAETMEQALTDIEHFWQMKVDSNYPFSYDFVDKEYKRSYSSFVKQKNLFTALNVIVILIALFGLFALATYSIQSRMKEIAIRKTLGAETNTLLKTLSKQYVVFCVIGFLIALFPTYYLLNLWLEDFAYRIEIPLTSFIVGFVSLLALTLLVVLSRAFVATKVDVLKYLKYE</sequence>
<evidence type="ECO:0000256" key="4">
    <source>
        <dbReference type="ARBA" id="ARBA00022989"/>
    </source>
</evidence>
<feature type="domain" description="ABC3 transporter permease C-terminal" evidence="7">
    <location>
        <begin position="296"/>
        <end position="400"/>
    </location>
</feature>
<evidence type="ECO:0000256" key="1">
    <source>
        <dbReference type="ARBA" id="ARBA00004651"/>
    </source>
</evidence>
<evidence type="ECO:0000256" key="2">
    <source>
        <dbReference type="ARBA" id="ARBA00022475"/>
    </source>
</evidence>
<feature type="domain" description="MacB-like periplasmic core" evidence="8">
    <location>
        <begin position="20"/>
        <end position="233"/>
    </location>
</feature>
<keyword evidence="10" id="KW-1185">Reference proteome</keyword>
<dbReference type="Proteomes" id="UP001589607">
    <property type="component" value="Unassembled WGS sequence"/>
</dbReference>
<proteinExistence type="predicted"/>
<keyword evidence="4 6" id="KW-1133">Transmembrane helix</keyword>
<evidence type="ECO:0000313" key="9">
    <source>
        <dbReference type="EMBL" id="MFB9096172.1"/>
    </source>
</evidence>
<dbReference type="EMBL" id="JBHMEY010000014">
    <property type="protein sequence ID" value="MFB9096172.1"/>
    <property type="molecule type" value="Genomic_DNA"/>
</dbReference>
<dbReference type="InterPro" id="IPR050250">
    <property type="entry name" value="Macrolide_Exporter_MacB"/>
</dbReference>
<organism evidence="9 10">
    <name type="scientific">Flavobacterium jumunjinense</name>
    <dbReference type="NCBI Taxonomy" id="998845"/>
    <lineage>
        <taxon>Bacteria</taxon>
        <taxon>Pseudomonadati</taxon>
        <taxon>Bacteroidota</taxon>
        <taxon>Flavobacteriia</taxon>
        <taxon>Flavobacteriales</taxon>
        <taxon>Flavobacteriaceae</taxon>
        <taxon>Flavobacterium</taxon>
    </lineage>
</organism>
<feature type="transmembrane region" description="Helical" evidence="6">
    <location>
        <begin position="425"/>
        <end position="449"/>
    </location>
</feature>
<evidence type="ECO:0000259" key="8">
    <source>
        <dbReference type="Pfam" id="PF12704"/>
    </source>
</evidence>
<dbReference type="InterPro" id="IPR025857">
    <property type="entry name" value="MacB_PCD"/>
</dbReference>
<feature type="transmembrane region" description="Helical" evidence="6">
    <location>
        <begin position="336"/>
        <end position="361"/>
    </location>
</feature>
<dbReference type="InterPro" id="IPR003838">
    <property type="entry name" value="ABC3_permease_C"/>
</dbReference>
<dbReference type="PANTHER" id="PTHR30572">
    <property type="entry name" value="MEMBRANE COMPONENT OF TRANSPORTER-RELATED"/>
    <property type="match status" value="1"/>
</dbReference>
<comment type="caution">
    <text evidence="9">The sequence shown here is derived from an EMBL/GenBank/DDBJ whole genome shotgun (WGS) entry which is preliminary data.</text>
</comment>